<feature type="domain" description="Acyl-CoA thioesterase-like N-terminal HotDog" evidence="2">
    <location>
        <begin position="35"/>
        <end position="108"/>
    </location>
</feature>
<evidence type="ECO:0000313" key="4">
    <source>
        <dbReference type="EMBL" id="MXP31250.1"/>
    </source>
</evidence>
<name>A0A845AUI6_9SPHN</name>
<accession>A0A845AUI6</accession>
<keyword evidence="6" id="KW-1185">Reference proteome</keyword>
<gene>
    <name evidence="4" type="ORF">GRI94_05350</name>
    <name evidence="5" type="ORF">GRI94_19440</name>
</gene>
<evidence type="ECO:0000313" key="5">
    <source>
        <dbReference type="EMBL" id="MXP34010.1"/>
    </source>
</evidence>
<protein>
    <recommendedName>
        <fullName evidence="7">Thioesterase family protein</fullName>
    </recommendedName>
</protein>
<sequence length="262" mass="28061">MTIASYPFWRVVPGERSGQYILPVMPPATVGPDGAPHVMGGVAIAAAVDAMQLESQLPLLWAQAQFLSPTQHAEELTITCEQCGGGQSVAQFRANISVNGRPTHRISAALGAREPSEQRVFATMPDVPAPDQSPPDDGPDWSAPGGLKDQFERRVAIREPNKGYEAVWSRSLNGFALDAGWLAIVSDFFLGAHPETRGGSSLDDMYRFIQPAEPGWVLSVTELAAFDRGTVSGQARHFSQDGALLAISSQTGVLPRIPMLKG</sequence>
<dbReference type="EMBL" id="WTYE01000001">
    <property type="protein sequence ID" value="MXP34010.1"/>
    <property type="molecule type" value="Genomic_DNA"/>
</dbReference>
<organism evidence="5 6">
    <name type="scientific">Parerythrobacter jejuensis</name>
    <dbReference type="NCBI Taxonomy" id="795812"/>
    <lineage>
        <taxon>Bacteria</taxon>
        <taxon>Pseudomonadati</taxon>
        <taxon>Pseudomonadota</taxon>
        <taxon>Alphaproteobacteria</taxon>
        <taxon>Sphingomonadales</taxon>
        <taxon>Erythrobacteraceae</taxon>
        <taxon>Parerythrobacter</taxon>
    </lineage>
</organism>
<evidence type="ECO:0000259" key="3">
    <source>
        <dbReference type="Pfam" id="PF20789"/>
    </source>
</evidence>
<dbReference type="InterPro" id="IPR049450">
    <property type="entry name" value="ACOT8-like_C"/>
</dbReference>
<evidence type="ECO:0000313" key="6">
    <source>
        <dbReference type="Proteomes" id="UP000446786"/>
    </source>
</evidence>
<feature type="region of interest" description="Disordered" evidence="1">
    <location>
        <begin position="124"/>
        <end position="147"/>
    </location>
</feature>
<dbReference type="OrthoDB" id="3214314at2"/>
<evidence type="ECO:0008006" key="7">
    <source>
        <dbReference type="Google" id="ProtNLM"/>
    </source>
</evidence>
<reference evidence="5 6" key="1">
    <citation type="submission" date="2019-12" db="EMBL/GenBank/DDBJ databases">
        <title>Genomic-based taxomic classification of the family Erythrobacteraceae.</title>
        <authorList>
            <person name="Xu L."/>
        </authorList>
    </citation>
    <scope>NUCLEOTIDE SEQUENCE [LARGE SCALE GENOMIC DNA]</scope>
    <source>
        <strain evidence="5 6">JCM 16677</strain>
    </source>
</reference>
<evidence type="ECO:0000259" key="2">
    <source>
        <dbReference type="Pfam" id="PF13622"/>
    </source>
</evidence>
<dbReference type="SUPFAM" id="SSF54637">
    <property type="entry name" value="Thioesterase/thiol ester dehydrase-isomerase"/>
    <property type="match status" value="2"/>
</dbReference>
<dbReference type="AlphaFoldDB" id="A0A845AUI6"/>
<evidence type="ECO:0000256" key="1">
    <source>
        <dbReference type="SAM" id="MobiDB-lite"/>
    </source>
</evidence>
<dbReference type="InterPro" id="IPR042171">
    <property type="entry name" value="Acyl-CoA_hotdog"/>
</dbReference>
<dbReference type="InterPro" id="IPR049449">
    <property type="entry name" value="TesB_ACOT8-like_N"/>
</dbReference>
<proteinExistence type="predicted"/>
<dbReference type="Pfam" id="PF13622">
    <property type="entry name" value="4HBT_3"/>
    <property type="match status" value="1"/>
</dbReference>
<dbReference type="Proteomes" id="UP000446786">
    <property type="component" value="Unassembled WGS sequence"/>
</dbReference>
<dbReference type="EMBL" id="WTYE01000001">
    <property type="protein sequence ID" value="MXP31250.1"/>
    <property type="molecule type" value="Genomic_DNA"/>
</dbReference>
<dbReference type="Pfam" id="PF20789">
    <property type="entry name" value="4HBT_3C"/>
    <property type="match status" value="1"/>
</dbReference>
<dbReference type="RefSeq" id="WP_160778711.1">
    <property type="nucleotide sequence ID" value="NZ_BAAAZF010000001.1"/>
</dbReference>
<feature type="domain" description="Acyl-CoA thioesterase-like C-terminal" evidence="3">
    <location>
        <begin position="130"/>
        <end position="253"/>
    </location>
</feature>
<dbReference type="Gene3D" id="2.40.160.210">
    <property type="entry name" value="Acyl-CoA thioesterase, double hotdog domain"/>
    <property type="match status" value="1"/>
</dbReference>
<dbReference type="InterPro" id="IPR029069">
    <property type="entry name" value="HotDog_dom_sf"/>
</dbReference>
<comment type="caution">
    <text evidence="5">The sequence shown here is derived from an EMBL/GenBank/DDBJ whole genome shotgun (WGS) entry which is preliminary data.</text>
</comment>